<protein>
    <submittedName>
        <fullName evidence="2">Uncharacterized protein</fullName>
    </submittedName>
</protein>
<proteinExistence type="predicted"/>
<comment type="caution">
    <text evidence="2">The sequence shown here is derived from an EMBL/GenBank/DDBJ whole genome shotgun (WGS) entry which is preliminary data.</text>
</comment>
<evidence type="ECO:0000313" key="2">
    <source>
        <dbReference type="EMBL" id="TGY87368.1"/>
    </source>
</evidence>
<sequence length="173" mass="18557">MPTRILNAVLQSWDAIATYALSILAAISSVAMTDSPVTILGFPVLQAIGLLGGSIAEWGVRGAAYAELPPERRRPLGEELRLRAFWASVALIFGALWAHYAVDFINTNWPGHAASAGLVSFVCVFMSMAAIDVLRALRRIFARQSTERALEGLVIGFIRKKAGLPPEPPAGEG</sequence>
<reference evidence="2 3" key="1">
    <citation type="journal article" date="2017" name="Int. J. Syst. Evol. Microbiol.">
        <title>Marinicauda algicola sp. nov., isolated from a marine red alga Rhodosorus marinus.</title>
        <authorList>
            <person name="Jeong S.E."/>
            <person name="Jeon S.H."/>
            <person name="Chun B.H."/>
            <person name="Kim D.W."/>
            <person name="Jeon C.O."/>
        </authorList>
    </citation>
    <scope>NUCLEOTIDE SEQUENCE [LARGE SCALE GENOMIC DNA]</scope>
    <source>
        <strain evidence="2 3">JCM 31718</strain>
    </source>
</reference>
<keyword evidence="1" id="KW-0812">Transmembrane</keyword>
<dbReference type="Proteomes" id="UP000308054">
    <property type="component" value="Unassembled WGS sequence"/>
</dbReference>
<name>A0A4S2GWV7_9PROT</name>
<keyword evidence="3" id="KW-1185">Reference proteome</keyword>
<feature type="transmembrane region" description="Helical" evidence="1">
    <location>
        <begin position="112"/>
        <end position="134"/>
    </location>
</feature>
<accession>A0A4S2GWV7</accession>
<dbReference type="EMBL" id="SRXW01000006">
    <property type="protein sequence ID" value="TGY87368.1"/>
    <property type="molecule type" value="Genomic_DNA"/>
</dbReference>
<keyword evidence="1" id="KW-1133">Transmembrane helix</keyword>
<gene>
    <name evidence="2" type="ORF">E5163_14970</name>
</gene>
<dbReference type="RefSeq" id="WP_135997342.1">
    <property type="nucleotide sequence ID" value="NZ_CP071057.1"/>
</dbReference>
<feature type="transmembrane region" description="Helical" evidence="1">
    <location>
        <begin position="80"/>
        <end position="100"/>
    </location>
</feature>
<feature type="transmembrane region" description="Helical" evidence="1">
    <location>
        <begin position="12"/>
        <end position="33"/>
    </location>
</feature>
<keyword evidence="1" id="KW-0472">Membrane</keyword>
<evidence type="ECO:0000313" key="3">
    <source>
        <dbReference type="Proteomes" id="UP000308054"/>
    </source>
</evidence>
<organism evidence="2 3">
    <name type="scientific">Marinicauda algicola</name>
    <dbReference type="NCBI Taxonomy" id="2029849"/>
    <lineage>
        <taxon>Bacteria</taxon>
        <taxon>Pseudomonadati</taxon>
        <taxon>Pseudomonadota</taxon>
        <taxon>Alphaproteobacteria</taxon>
        <taxon>Maricaulales</taxon>
        <taxon>Maricaulaceae</taxon>
        <taxon>Marinicauda</taxon>
    </lineage>
</organism>
<evidence type="ECO:0000256" key="1">
    <source>
        <dbReference type="SAM" id="Phobius"/>
    </source>
</evidence>
<feature type="transmembrane region" description="Helical" evidence="1">
    <location>
        <begin position="39"/>
        <end position="60"/>
    </location>
</feature>
<dbReference type="AlphaFoldDB" id="A0A4S2GWV7"/>